<dbReference type="Proteomes" id="UP000663792">
    <property type="component" value="Unassembled WGS sequence"/>
</dbReference>
<dbReference type="InterPro" id="IPR011006">
    <property type="entry name" value="CheY-like_superfamily"/>
</dbReference>
<gene>
    <name evidence="2" type="ORF">JL106_07345</name>
</gene>
<dbReference type="PROSITE" id="PS50921">
    <property type="entry name" value="ANTAR"/>
    <property type="match status" value="1"/>
</dbReference>
<evidence type="ECO:0000313" key="3">
    <source>
        <dbReference type="Proteomes" id="UP000663792"/>
    </source>
</evidence>
<evidence type="ECO:0000313" key="2">
    <source>
        <dbReference type="EMBL" id="MBM9467096.1"/>
    </source>
</evidence>
<sequence>MLDIWAEPMTTEFLHPPAGPIVPVALDESLATVPADPGKTDPVDVFARVRTILVALVCESVEVGLRSGPGAHPAERLTSVEVSVTGEPGRYSCSAELALAPCGELVATLVASVRCAWSDPMPPTADQLAVIRIVLQHAGQVVRDALSVQVIARQRATIDDLGLALQSNRRIGAAIGILMARRDLTSDQAFGLLRTASQHGNRKLRDVADQVVATGRLPG</sequence>
<keyword evidence="3" id="KW-1185">Reference proteome</keyword>
<feature type="domain" description="ANTAR" evidence="1">
    <location>
        <begin position="151"/>
        <end position="212"/>
    </location>
</feature>
<dbReference type="Pfam" id="PF03861">
    <property type="entry name" value="ANTAR"/>
    <property type="match status" value="1"/>
</dbReference>
<name>A0A939BYY0_9ACTN</name>
<dbReference type="AlphaFoldDB" id="A0A939BYY0"/>
<protein>
    <submittedName>
        <fullName evidence="2">ANTAR domain-containing protein</fullName>
    </submittedName>
</protein>
<reference evidence="2" key="1">
    <citation type="submission" date="2021-01" db="EMBL/GenBank/DDBJ databases">
        <title>YIM 132084 draft genome.</title>
        <authorList>
            <person name="An D."/>
        </authorList>
    </citation>
    <scope>NUCLEOTIDE SEQUENCE</scope>
    <source>
        <strain evidence="2">YIM 132084</strain>
    </source>
</reference>
<proteinExistence type="predicted"/>
<dbReference type="SUPFAM" id="SSF52172">
    <property type="entry name" value="CheY-like"/>
    <property type="match status" value="1"/>
</dbReference>
<dbReference type="SMART" id="SM01012">
    <property type="entry name" value="ANTAR"/>
    <property type="match status" value="1"/>
</dbReference>
<dbReference type="InterPro" id="IPR036388">
    <property type="entry name" value="WH-like_DNA-bd_sf"/>
</dbReference>
<accession>A0A939BYY0</accession>
<comment type="caution">
    <text evidence="2">The sequence shown here is derived from an EMBL/GenBank/DDBJ whole genome shotgun (WGS) entry which is preliminary data.</text>
</comment>
<dbReference type="EMBL" id="JAERWK010000008">
    <property type="protein sequence ID" value="MBM9467096.1"/>
    <property type="molecule type" value="Genomic_DNA"/>
</dbReference>
<dbReference type="GO" id="GO:0003723">
    <property type="term" value="F:RNA binding"/>
    <property type="evidence" value="ECO:0007669"/>
    <property type="project" value="InterPro"/>
</dbReference>
<dbReference type="InterPro" id="IPR005561">
    <property type="entry name" value="ANTAR"/>
</dbReference>
<organism evidence="2 3">
    <name type="scientific">Nakamurella leprariae</name>
    <dbReference type="NCBI Taxonomy" id="2803911"/>
    <lineage>
        <taxon>Bacteria</taxon>
        <taxon>Bacillati</taxon>
        <taxon>Actinomycetota</taxon>
        <taxon>Actinomycetes</taxon>
        <taxon>Nakamurellales</taxon>
        <taxon>Nakamurellaceae</taxon>
        <taxon>Nakamurella</taxon>
    </lineage>
</organism>
<evidence type="ECO:0000259" key="1">
    <source>
        <dbReference type="PROSITE" id="PS50921"/>
    </source>
</evidence>
<dbReference type="Gene3D" id="1.10.10.10">
    <property type="entry name" value="Winged helix-like DNA-binding domain superfamily/Winged helix DNA-binding domain"/>
    <property type="match status" value="1"/>
</dbReference>